<evidence type="ECO:0000256" key="1">
    <source>
        <dbReference type="ARBA" id="ARBA00007806"/>
    </source>
</evidence>
<dbReference type="Proteomes" id="UP000695022">
    <property type="component" value="Unplaced"/>
</dbReference>
<evidence type="ECO:0000313" key="4">
    <source>
        <dbReference type="Proteomes" id="UP000695022"/>
    </source>
</evidence>
<keyword evidence="2" id="KW-0378">Hydrolase</keyword>
<reference evidence="5" key="1">
    <citation type="submission" date="2025-08" db="UniProtKB">
        <authorList>
            <consortium name="RefSeq"/>
        </authorList>
    </citation>
    <scope>IDENTIFICATION</scope>
</reference>
<evidence type="ECO:0000256" key="2">
    <source>
        <dbReference type="RuleBase" id="RU361185"/>
    </source>
</evidence>
<keyword evidence="2" id="KW-0326">Glycosidase</keyword>
<evidence type="ECO:0000313" key="5">
    <source>
        <dbReference type="RefSeq" id="XP_014679927.1"/>
    </source>
</evidence>
<protein>
    <submittedName>
        <fullName evidence="5">Sucrase-isomaltase, intestinal-like</fullName>
    </submittedName>
</protein>
<keyword evidence="4" id="KW-1185">Reference proteome</keyword>
<accession>A0ABM1F656</accession>
<gene>
    <name evidence="5" type="primary">LOC106819870</name>
</gene>
<dbReference type="GeneID" id="106819870"/>
<comment type="similarity">
    <text evidence="1 2">Belongs to the glycosyl hydrolase 31 family.</text>
</comment>
<dbReference type="SUPFAM" id="SSF51445">
    <property type="entry name" value="(Trans)glycosidases"/>
    <property type="match status" value="1"/>
</dbReference>
<name>A0ABM1F656_PRICU</name>
<dbReference type="PANTHER" id="PTHR22762">
    <property type="entry name" value="ALPHA-GLUCOSIDASE"/>
    <property type="match status" value="1"/>
</dbReference>
<evidence type="ECO:0000259" key="3">
    <source>
        <dbReference type="Pfam" id="PF01055"/>
    </source>
</evidence>
<organism evidence="4 5">
    <name type="scientific">Priapulus caudatus</name>
    <name type="common">Priapulid worm</name>
    <dbReference type="NCBI Taxonomy" id="37621"/>
    <lineage>
        <taxon>Eukaryota</taxon>
        <taxon>Metazoa</taxon>
        <taxon>Ecdysozoa</taxon>
        <taxon>Scalidophora</taxon>
        <taxon>Priapulida</taxon>
        <taxon>Priapulimorpha</taxon>
        <taxon>Priapulimorphida</taxon>
        <taxon>Priapulidae</taxon>
        <taxon>Priapulus</taxon>
    </lineage>
</organism>
<dbReference type="Gene3D" id="3.20.20.80">
    <property type="entry name" value="Glycosidases"/>
    <property type="match status" value="1"/>
</dbReference>
<dbReference type="RefSeq" id="XP_014679927.1">
    <property type="nucleotide sequence ID" value="XM_014824441.1"/>
</dbReference>
<dbReference type="Pfam" id="PF01055">
    <property type="entry name" value="Glyco_hydro_31_2nd"/>
    <property type="match status" value="1"/>
</dbReference>
<dbReference type="InterPro" id="IPR017853">
    <property type="entry name" value="GH"/>
</dbReference>
<feature type="domain" description="Glycoside hydrolase family 31 TIM barrel" evidence="3">
    <location>
        <begin position="1"/>
        <end position="104"/>
    </location>
</feature>
<dbReference type="PANTHER" id="PTHR22762:SF133">
    <property type="entry name" value="P-TYPE DOMAIN-CONTAINING PROTEIN"/>
    <property type="match status" value="1"/>
</dbReference>
<proteinExistence type="inferred from homology"/>
<sequence length="144" mass="17055">MRFIIILDPAIISNVSAYEPYNSGIAEDVFVKWAEGRSPDRDEYNNDNMLGYVWPTGKTVFPDFFLERTQQWWKDLIVKERQKLNFDAIWIDMNEPACFGTNDERPWNWPEGELPYWTLKCYEDNKYDSPPYKTNSLHIEGTSV</sequence>
<dbReference type="InterPro" id="IPR000322">
    <property type="entry name" value="Glyco_hydro_31_TIM"/>
</dbReference>